<dbReference type="InterPro" id="IPR041162">
    <property type="entry name" value="Bact_HORMA_1"/>
</dbReference>
<sequence length="166" mass="17982">MSQTRTASASATYTTVDVENVVRRVKTDLIMIAESTGAWTASKTADYAHDIEVLAKAGYLAWVDVTLLQNGNELKATRFHVDEESGSLTASRPGGVLWPRVPGANLRIIISYTDAYTVAAREATNGKLKIGWTTSFDDTSHSCLSSAGGRNYVSNAYGMQRKDWAA</sequence>
<accession>A0ABR5DTL0</accession>
<dbReference type="RefSeq" id="WP_046172760.1">
    <property type="nucleotide sequence ID" value="NZ_LAPV01000189.1"/>
</dbReference>
<gene>
    <name evidence="2" type="ORF">WH91_19940</name>
</gene>
<keyword evidence="3" id="KW-1185">Reference proteome</keyword>
<dbReference type="Proteomes" id="UP000033519">
    <property type="component" value="Unassembled WGS sequence"/>
</dbReference>
<evidence type="ECO:0000313" key="3">
    <source>
        <dbReference type="Proteomes" id="UP000033519"/>
    </source>
</evidence>
<evidence type="ECO:0000259" key="1">
    <source>
        <dbReference type="Pfam" id="PF18138"/>
    </source>
</evidence>
<proteinExistence type="predicted"/>
<organism evidence="2 3">
    <name type="scientific">Devosia psychrophila</name>
    <dbReference type="NCBI Taxonomy" id="728005"/>
    <lineage>
        <taxon>Bacteria</taxon>
        <taxon>Pseudomonadati</taxon>
        <taxon>Pseudomonadota</taxon>
        <taxon>Alphaproteobacteria</taxon>
        <taxon>Hyphomicrobiales</taxon>
        <taxon>Devosiaceae</taxon>
        <taxon>Devosia</taxon>
    </lineage>
</organism>
<dbReference type="Pfam" id="PF18138">
    <property type="entry name" value="bacHORMA_1"/>
    <property type="match status" value="1"/>
</dbReference>
<feature type="domain" description="Bacterial HORMA" evidence="1">
    <location>
        <begin position="4"/>
        <end position="164"/>
    </location>
</feature>
<comment type="caution">
    <text evidence="2">The sequence shown here is derived from an EMBL/GenBank/DDBJ whole genome shotgun (WGS) entry which is preliminary data.</text>
</comment>
<reference evidence="2 3" key="1">
    <citation type="submission" date="2015-03" db="EMBL/GenBank/DDBJ databases">
        <authorList>
            <person name="Lepp D."/>
            <person name="Hassan Y.I."/>
            <person name="Li X.-Z."/>
            <person name="Zhou T."/>
        </authorList>
    </citation>
    <scope>NUCLEOTIDE SEQUENCE [LARGE SCALE GENOMIC DNA]</scope>
    <source>
        <strain evidence="2 3">Cr7-05</strain>
    </source>
</reference>
<protein>
    <recommendedName>
        <fullName evidence="1">Bacterial HORMA domain-containing protein</fullName>
    </recommendedName>
</protein>
<evidence type="ECO:0000313" key="2">
    <source>
        <dbReference type="EMBL" id="KKC31353.1"/>
    </source>
</evidence>
<dbReference type="EMBL" id="LAPV01000189">
    <property type="protein sequence ID" value="KKC31353.1"/>
    <property type="molecule type" value="Genomic_DNA"/>
</dbReference>
<name>A0ABR5DTL0_9HYPH</name>